<dbReference type="GO" id="GO:0003924">
    <property type="term" value="F:GTPase activity"/>
    <property type="evidence" value="ECO:0007669"/>
    <property type="project" value="InterPro"/>
</dbReference>
<dbReference type="RefSeq" id="WP_349244161.1">
    <property type="nucleotide sequence ID" value="NZ_JASCXX010000006.1"/>
</dbReference>
<dbReference type="Gene3D" id="3.10.20.30">
    <property type="match status" value="1"/>
</dbReference>
<dbReference type="SUPFAM" id="SSF52540">
    <property type="entry name" value="P-loop containing nucleoside triphosphate hydrolases"/>
    <property type="match status" value="1"/>
</dbReference>
<dbReference type="InterPro" id="IPR045001">
    <property type="entry name" value="DRG"/>
</dbReference>
<organism evidence="3 4">
    <name type="scientific">Anaerobaca lacustris</name>
    <dbReference type="NCBI Taxonomy" id="3044600"/>
    <lineage>
        <taxon>Bacteria</taxon>
        <taxon>Pseudomonadati</taxon>
        <taxon>Planctomycetota</taxon>
        <taxon>Phycisphaerae</taxon>
        <taxon>Sedimentisphaerales</taxon>
        <taxon>Anaerobacaceae</taxon>
        <taxon>Anaerobaca</taxon>
    </lineage>
</organism>
<dbReference type="Pfam" id="PF01926">
    <property type="entry name" value="MMR_HSR1"/>
    <property type="match status" value="1"/>
</dbReference>
<dbReference type="InterPro" id="IPR012675">
    <property type="entry name" value="Beta-grasp_dom_sf"/>
</dbReference>
<dbReference type="AlphaFoldDB" id="A0AAW6TWE9"/>
<dbReference type="CDD" id="cd01666">
    <property type="entry name" value="TGS_DRG"/>
    <property type="match status" value="1"/>
</dbReference>
<dbReference type="Pfam" id="PF02824">
    <property type="entry name" value="TGS"/>
    <property type="match status" value="1"/>
</dbReference>
<dbReference type="GO" id="GO:0005525">
    <property type="term" value="F:GTP binding"/>
    <property type="evidence" value="ECO:0007669"/>
    <property type="project" value="InterPro"/>
</dbReference>
<dbReference type="PANTHER" id="PTHR43127">
    <property type="entry name" value="DEVELOPMENTALLY-REGULATED GTP-BINDING PROTEIN 2"/>
    <property type="match status" value="1"/>
</dbReference>
<dbReference type="SUPFAM" id="SSF81271">
    <property type="entry name" value="TGS-like"/>
    <property type="match status" value="1"/>
</dbReference>
<keyword evidence="4" id="KW-1185">Reference proteome</keyword>
<reference evidence="3" key="1">
    <citation type="submission" date="2023-05" db="EMBL/GenBank/DDBJ databases">
        <title>Anaerotaeda fermentans gen. nov., sp. nov., a novel anaerobic planctomycete of the new family within the order Sedimentisphaerales isolated from Taman Peninsula, Russia.</title>
        <authorList>
            <person name="Khomyakova M.A."/>
            <person name="Merkel A.Y."/>
            <person name="Slobodkin A.I."/>
        </authorList>
    </citation>
    <scope>NUCLEOTIDE SEQUENCE</scope>
    <source>
        <strain evidence="3">M17dextr</strain>
    </source>
</reference>
<dbReference type="Proteomes" id="UP001431776">
    <property type="component" value="Unassembled WGS sequence"/>
</dbReference>
<comment type="caution">
    <text evidence="3">The sequence shown here is derived from an EMBL/GenBank/DDBJ whole genome shotgun (WGS) entry which is preliminary data.</text>
</comment>
<dbReference type="InterPro" id="IPR006073">
    <property type="entry name" value="GTP-bd"/>
</dbReference>
<sequence length="336" mass="36590">MPANLTPDYHKAEEWYRSASTNEEKILALEEMLAVMPKHKGTEHLQADLKRKLSQLKDAATQPKKGGKHVDVFHVPPTGAGQVVLLGTPNSGKSAILAALTNAKVNVADFPFATHAPVPGMVKYEDVQIQLVDMPPITADYIAPGQVGTYRNCDLIAIVVDLSQDVEEQLLILLDFLETRKLLAGAETPAVDDQACPEQGRGGNVLGRKVFCLCTKADIAADGALELAKESCDHPLEFVTISTETGEGLDAFRKYLFDALEIIRVYAKPPGKPADMNDPFTLPAGATVHDLARTIHRELAEKLKSAKCWGTGVYDGQNVQLTHVLHDRDIVELHFG</sequence>
<feature type="domain" description="TGS" evidence="2">
    <location>
        <begin position="263"/>
        <end position="333"/>
    </location>
</feature>
<evidence type="ECO:0000259" key="2">
    <source>
        <dbReference type="Pfam" id="PF02824"/>
    </source>
</evidence>
<evidence type="ECO:0000313" key="4">
    <source>
        <dbReference type="Proteomes" id="UP001431776"/>
    </source>
</evidence>
<dbReference type="InterPro" id="IPR027417">
    <property type="entry name" value="P-loop_NTPase"/>
</dbReference>
<dbReference type="Gene3D" id="3.40.50.300">
    <property type="entry name" value="P-loop containing nucleotide triphosphate hydrolases"/>
    <property type="match status" value="1"/>
</dbReference>
<evidence type="ECO:0000259" key="1">
    <source>
        <dbReference type="Pfam" id="PF01926"/>
    </source>
</evidence>
<dbReference type="InterPro" id="IPR004095">
    <property type="entry name" value="TGS"/>
</dbReference>
<evidence type="ECO:0000313" key="3">
    <source>
        <dbReference type="EMBL" id="MDI6448752.1"/>
    </source>
</evidence>
<dbReference type="EMBL" id="JASCXX010000006">
    <property type="protein sequence ID" value="MDI6448752.1"/>
    <property type="molecule type" value="Genomic_DNA"/>
</dbReference>
<name>A0AAW6TWE9_9BACT</name>
<dbReference type="PRINTS" id="PR00326">
    <property type="entry name" value="GTP1OBG"/>
</dbReference>
<dbReference type="InterPro" id="IPR012676">
    <property type="entry name" value="TGS-like"/>
</dbReference>
<feature type="domain" description="G" evidence="1">
    <location>
        <begin position="82"/>
        <end position="178"/>
    </location>
</feature>
<protein>
    <submittedName>
        <fullName evidence="3">50S ribosome-binding GTPase</fullName>
    </submittedName>
</protein>
<proteinExistence type="predicted"/>
<gene>
    <name evidence="3" type="ORF">QJ522_06820</name>
</gene>
<accession>A0AAW6TWE9</accession>